<dbReference type="Pfam" id="PF01583">
    <property type="entry name" value="APS_kinase"/>
    <property type="match status" value="1"/>
</dbReference>
<evidence type="ECO:0000256" key="1">
    <source>
        <dbReference type="ARBA" id="ARBA00001823"/>
    </source>
</evidence>
<comment type="caution">
    <text evidence="13">Lacks conserved residue(s) required for the propagation of feature annotation.</text>
</comment>
<dbReference type="OrthoDB" id="9804504at2"/>
<dbReference type="KEGG" id="caa:Caka_0840"/>
<comment type="catalytic activity">
    <reaction evidence="1 13 14">
        <text>adenosine 5'-phosphosulfate + ATP = 3'-phosphoadenylyl sulfate + ADP + H(+)</text>
        <dbReference type="Rhea" id="RHEA:24152"/>
        <dbReference type="ChEBI" id="CHEBI:15378"/>
        <dbReference type="ChEBI" id="CHEBI:30616"/>
        <dbReference type="ChEBI" id="CHEBI:58243"/>
        <dbReference type="ChEBI" id="CHEBI:58339"/>
        <dbReference type="ChEBI" id="CHEBI:456216"/>
        <dbReference type="EC" id="2.7.1.25"/>
    </reaction>
</comment>
<keyword evidence="7 13" id="KW-0547">Nucleotide-binding</keyword>
<evidence type="ECO:0000256" key="10">
    <source>
        <dbReference type="ARBA" id="ARBA00029724"/>
    </source>
</evidence>
<evidence type="ECO:0000256" key="6">
    <source>
        <dbReference type="ARBA" id="ARBA00022679"/>
    </source>
</evidence>
<evidence type="ECO:0000256" key="3">
    <source>
        <dbReference type="ARBA" id="ARBA00004806"/>
    </source>
</evidence>
<keyword evidence="6 13" id="KW-0808">Transferase</keyword>
<name>D5EQ96_CORAD</name>
<dbReference type="EC" id="2.7.1.25" evidence="5 13"/>
<dbReference type="InterPro" id="IPR027417">
    <property type="entry name" value="P-loop_NTPase"/>
</dbReference>
<evidence type="ECO:0000256" key="13">
    <source>
        <dbReference type="HAMAP-Rule" id="MF_00065"/>
    </source>
</evidence>
<dbReference type="HAMAP" id="MF_00065">
    <property type="entry name" value="Adenylyl_sulf_kinase"/>
    <property type="match status" value="1"/>
</dbReference>
<dbReference type="SUPFAM" id="SSF52540">
    <property type="entry name" value="P-loop containing nucleoside triphosphate hydrolases"/>
    <property type="match status" value="1"/>
</dbReference>
<dbReference type="AlphaFoldDB" id="D5EQ96"/>
<evidence type="ECO:0000256" key="14">
    <source>
        <dbReference type="RuleBase" id="RU004347"/>
    </source>
</evidence>
<keyword evidence="9 13" id="KW-0067">ATP-binding</keyword>
<comment type="pathway">
    <text evidence="3 13 14">Sulfur metabolism; hydrogen sulfide biosynthesis; sulfite from sulfate: step 2/3.</text>
</comment>
<sequence>MSTPENIHTEFHRMLGRESKEAQLEQRGHVFWFYGLSGSGKSTLANALERKLVEQGIVTKILDGDNIRSGLNSDLGFSDEDRKENIRRIAEVARLFLDSGVVVFTSFITPKRELRQQAREIVGDVDFTPVYVEASFETCAERDVKGLYAKAAAGGVKHFTGKDSSFEAPAEGDTDWVIHTDNQTEEESLNQLLEQVLPLIRQSAD</sequence>
<dbReference type="GO" id="GO:0070814">
    <property type="term" value="P:hydrogen sulfide biosynthetic process"/>
    <property type="evidence" value="ECO:0007669"/>
    <property type="project" value="UniProtKB-UniRule"/>
</dbReference>
<protein>
    <recommendedName>
        <fullName evidence="5 13">Adenylyl-sulfate kinase</fullName>
        <ecNumber evidence="5 13">2.7.1.25</ecNumber>
    </recommendedName>
    <alternativeName>
        <fullName evidence="11 13">APS kinase</fullName>
    </alternativeName>
    <alternativeName>
        <fullName evidence="12 13">ATP adenosine-5'-phosphosulfate 3'-phosphotransferase</fullName>
    </alternativeName>
    <alternativeName>
        <fullName evidence="10 13">Adenosine-5'-phosphosulfate kinase</fullName>
    </alternativeName>
</protein>
<keyword evidence="13" id="KW-0597">Phosphoprotein</keyword>
<dbReference type="STRING" id="583355.Caka_0840"/>
<dbReference type="Proteomes" id="UP000000925">
    <property type="component" value="Chromosome"/>
</dbReference>
<evidence type="ECO:0000256" key="11">
    <source>
        <dbReference type="ARBA" id="ARBA00031393"/>
    </source>
</evidence>
<dbReference type="HOGENOM" id="CLU_046932_1_0_0"/>
<dbReference type="RefSeq" id="WP_013042588.1">
    <property type="nucleotide sequence ID" value="NC_014008.1"/>
</dbReference>
<organism evidence="16 17">
    <name type="scientific">Coraliomargarita akajimensis (strain DSM 45221 / IAM 15411 / JCM 23193 / KCTC 12865 / 04OKA010-24)</name>
    <dbReference type="NCBI Taxonomy" id="583355"/>
    <lineage>
        <taxon>Bacteria</taxon>
        <taxon>Pseudomonadati</taxon>
        <taxon>Verrucomicrobiota</taxon>
        <taxon>Opitutia</taxon>
        <taxon>Puniceicoccales</taxon>
        <taxon>Coraliomargaritaceae</taxon>
        <taxon>Coraliomargarita</taxon>
    </lineage>
</organism>
<dbReference type="NCBIfam" id="TIGR00455">
    <property type="entry name" value="apsK"/>
    <property type="match status" value="1"/>
</dbReference>
<dbReference type="eggNOG" id="COG0529">
    <property type="taxonomic scope" value="Bacteria"/>
</dbReference>
<gene>
    <name evidence="13" type="primary">cysC</name>
    <name evidence="16" type="ordered locus">Caka_0840</name>
</gene>
<evidence type="ECO:0000256" key="7">
    <source>
        <dbReference type="ARBA" id="ARBA00022741"/>
    </source>
</evidence>
<evidence type="ECO:0000313" key="16">
    <source>
        <dbReference type="EMBL" id="ADE53864.1"/>
    </source>
</evidence>
<dbReference type="PANTHER" id="PTHR11055:SF1">
    <property type="entry name" value="PAPS SYNTHETASE, ISOFORM D"/>
    <property type="match status" value="1"/>
</dbReference>
<feature type="binding site" evidence="13">
    <location>
        <begin position="35"/>
        <end position="42"/>
    </location>
    <ligand>
        <name>ATP</name>
        <dbReference type="ChEBI" id="CHEBI:30616"/>
    </ligand>
</feature>
<comment type="similarity">
    <text evidence="4 13 14">Belongs to the APS kinase family.</text>
</comment>
<accession>D5EQ96</accession>
<dbReference type="NCBIfam" id="NF003013">
    <property type="entry name" value="PRK03846.1"/>
    <property type="match status" value="1"/>
</dbReference>
<reference evidence="16 17" key="1">
    <citation type="journal article" date="2010" name="Stand. Genomic Sci.">
        <title>Complete genome sequence of Coraliomargarita akajimensis type strain (04OKA010-24).</title>
        <authorList>
            <person name="Mavromatis K."/>
            <person name="Abt B."/>
            <person name="Brambilla E."/>
            <person name="Lapidus A."/>
            <person name="Copeland A."/>
            <person name="Deshpande S."/>
            <person name="Nolan M."/>
            <person name="Lucas S."/>
            <person name="Tice H."/>
            <person name="Cheng J.F."/>
            <person name="Han C."/>
            <person name="Detter J.C."/>
            <person name="Woyke T."/>
            <person name="Goodwin L."/>
            <person name="Pitluck S."/>
            <person name="Held B."/>
            <person name="Brettin T."/>
            <person name="Tapia R."/>
            <person name="Ivanova N."/>
            <person name="Mikhailova N."/>
            <person name="Pati A."/>
            <person name="Liolios K."/>
            <person name="Chen A."/>
            <person name="Palaniappan K."/>
            <person name="Land M."/>
            <person name="Hauser L."/>
            <person name="Chang Y.J."/>
            <person name="Jeffries C.D."/>
            <person name="Rohde M."/>
            <person name="Goker M."/>
            <person name="Bristow J."/>
            <person name="Eisen J.A."/>
            <person name="Markowitz V."/>
            <person name="Hugenholtz P."/>
            <person name="Klenk H.P."/>
            <person name="Kyrpides N.C."/>
        </authorList>
    </citation>
    <scope>NUCLEOTIDE SEQUENCE [LARGE SCALE GENOMIC DNA]</scope>
    <source>
        <strain evidence="17">DSM 45221 / IAM 15411 / JCM 23193 / KCTC 12865</strain>
    </source>
</reference>
<evidence type="ECO:0000256" key="5">
    <source>
        <dbReference type="ARBA" id="ARBA00012121"/>
    </source>
</evidence>
<dbReference type="GO" id="GO:0000103">
    <property type="term" value="P:sulfate assimilation"/>
    <property type="evidence" value="ECO:0007669"/>
    <property type="project" value="UniProtKB-UniRule"/>
</dbReference>
<keyword evidence="8 13" id="KW-0418">Kinase</keyword>
<dbReference type="Gene3D" id="3.40.50.300">
    <property type="entry name" value="P-loop containing nucleotide triphosphate hydrolases"/>
    <property type="match status" value="1"/>
</dbReference>
<evidence type="ECO:0000256" key="12">
    <source>
        <dbReference type="ARBA" id="ARBA00031464"/>
    </source>
</evidence>
<comment type="function">
    <text evidence="2 13 14">Catalyzes the synthesis of activated sulfate.</text>
</comment>
<dbReference type="CDD" id="cd02027">
    <property type="entry name" value="APSK"/>
    <property type="match status" value="1"/>
</dbReference>
<evidence type="ECO:0000256" key="8">
    <source>
        <dbReference type="ARBA" id="ARBA00022777"/>
    </source>
</evidence>
<evidence type="ECO:0000256" key="4">
    <source>
        <dbReference type="ARBA" id="ARBA00007008"/>
    </source>
</evidence>
<dbReference type="PANTHER" id="PTHR11055">
    <property type="entry name" value="BIFUNCTIONAL 3'-PHOSPHOADENOSINE 5'-PHOSPHOSULFATE SYNTHASE"/>
    <property type="match status" value="1"/>
</dbReference>
<dbReference type="EMBL" id="CP001998">
    <property type="protein sequence ID" value="ADE53864.1"/>
    <property type="molecule type" value="Genomic_DNA"/>
</dbReference>
<proteinExistence type="inferred from homology"/>
<evidence type="ECO:0000256" key="9">
    <source>
        <dbReference type="ARBA" id="ARBA00022840"/>
    </source>
</evidence>
<dbReference type="GO" id="GO:0005524">
    <property type="term" value="F:ATP binding"/>
    <property type="evidence" value="ECO:0007669"/>
    <property type="project" value="UniProtKB-UniRule"/>
</dbReference>
<keyword evidence="17" id="KW-1185">Reference proteome</keyword>
<evidence type="ECO:0000256" key="2">
    <source>
        <dbReference type="ARBA" id="ARBA00002632"/>
    </source>
</evidence>
<evidence type="ECO:0000259" key="15">
    <source>
        <dbReference type="Pfam" id="PF01583"/>
    </source>
</evidence>
<dbReference type="GO" id="GO:0004020">
    <property type="term" value="F:adenylylsulfate kinase activity"/>
    <property type="evidence" value="ECO:0007669"/>
    <property type="project" value="UniProtKB-UniRule"/>
</dbReference>
<evidence type="ECO:0000313" key="17">
    <source>
        <dbReference type="Proteomes" id="UP000000925"/>
    </source>
</evidence>
<feature type="domain" description="APS kinase" evidence="15">
    <location>
        <begin position="27"/>
        <end position="173"/>
    </location>
</feature>
<dbReference type="UniPathway" id="UPA00140">
    <property type="reaction ID" value="UER00205"/>
</dbReference>
<dbReference type="InterPro" id="IPR059117">
    <property type="entry name" value="APS_kinase_dom"/>
</dbReference>
<dbReference type="InterPro" id="IPR002891">
    <property type="entry name" value="APS"/>
</dbReference>